<evidence type="ECO:0000313" key="3">
    <source>
        <dbReference type="Proteomes" id="UP000479000"/>
    </source>
</evidence>
<feature type="signal peptide" evidence="1">
    <location>
        <begin position="1"/>
        <end position="19"/>
    </location>
</feature>
<sequence length="504" mass="58404">MRVTIGSALLMGLLNFAVGGVPHNRPNRSAVESPEEFRWLEGSVATAYHFPWSCILYFQMRTSFKTPTSDLRDDYMFGSSCTIFSDRWVIVSLEALNTIHWGLRLFPVFSQRERVKKGAIVIQAGAQHAIFYTNENRKQLDPDSDSQQVGAEDLYVLLEPSLVAYLPTLRETFDEIVSTKQYIAKNPRNITYGTNKTVFDVKAFGMSSAFVKTNFSFDWTPYVQPMRISDPALIRLEQTTYKIRRLLRPDQFWRYLRARLGQRPLLQMVPVVCPCYCQVQYQLRFRRHAKCIHVDAGHCPILVFIERSSRRRNSLGKTGCLEVLHRIQPWRCELSICTSGRAWRMRIKTYAVTKDVIPYLRMPFFMDIFFNWRKTTPVRHLGSSHKDPMLETVLRYYVIISDLMERVGSSEFGALASQAGEVRMQIELIPHTRGVCRQGPFFSLCTKRRVPDRVGERAACASFQRVTTIIDIYSPYHETDRHGEPSEQTVWTDRFFGNVSMLIH</sequence>
<dbReference type="Proteomes" id="UP000479000">
    <property type="component" value="Unassembled WGS sequence"/>
</dbReference>
<evidence type="ECO:0000313" key="2">
    <source>
        <dbReference type="EMBL" id="CAB0012849.1"/>
    </source>
</evidence>
<evidence type="ECO:0000256" key="1">
    <source>
        <dbReference type="SAM" id="SignalP"/>
    </source>
</evidence>
<protein>
    <submittedName>
        <fullName evidence="2">Uncharacterized protein</fullName>
    </submittedName>
</protein>
<proteinExistence type="predicted"/>
<accession>A0A6H5H7K6</accession>
<reference evidence="2 3" key="1">
    <citation type="submission" date="2020-02" db="EMBL/GenBank/DDBJ databases">
        <authorList>
            <person name="Ferguson B K."/>
        </authorList>
    </citation>
    <scope>NUCLEOTIDE SEQUENCE [LARGE SCALE GENOMIC DNA]</scope>
</reference>
<dbReference type="EMBL" id="CADCXU010025653">
    <property type="protein sequence ID" value="CAB0012849.1"/>
    <property type="molecule type" value="Genomic_DNA"/>
</dbReference>
<dbReference type="AlphaFoldDB" id="A0A6H5H7K6"/>
<gene>
    <name evidence="2" type="ORF">NTEN_LOCUS17543</name>
</gene>
<organism evidence="2 3">
    <name type="scientific">Nesidiocoris tenuis</name>
    <dbReference type="NCBI Taxonomy" id="355587"/>
    <lineage>
        <taxon>Eukaryota</taxon>
        <taxon>Metazoa</taxon>
        <taxon>Ecdysozoa</taxon>
        <taxon>Arthropoda</taxon>
        <taxon>Hexapoda</taxon>
        <taxon>Insecta</taxon>
        <taxon>Pterygota</taxon>
        <taxon>Neoptera</taxon>
        <taxon>Paraneoptera</taxon>
        <taxon>Hemiptera</taxon>
        <taxon>Heteroptera</taxon>
        <taxon>Panheteroptera</taxon>
        <taxon>Cimicomorpha</taxon>
        <taxon>Miridae</taxon>
        <taxon>Dicyphina</taxon>
        <taxon>Nesidiocoris</taxon>
    </lineage>
</organism>
<keyword evidence="3" id="KW-1185">Reference proteome</keyword>
<keyword evidence="1" id="KW-0732">Signal</keyword>
<name>A0A6H5H7K6_9HEMI</name>
<feature type="chain" id="PRO_5026063606" evidence="1">
    <location>
        <begin position="20"/>
        <end position="504"/>
    </location>
</feature>